<accession>A0A0C3JZB9</accession>
<dbReference type="Proteomes" id="UP000054217">
    <property type="component" value="Unassembled WGS sequence"/>
</dbReference>
<feature type="compositionally biased region" description="Basic residues" evidence="1">
    <location>
        <begin position="1"/>
        <end position="11"/>
    </location>
</feature>
<evidence type="ECO:0000313" key="3">
    <source>
        <dbReference type="Proteomes" id="UP000054217"/>
    </source>
</evidence>
<dbReference type="AlphaFoldDB" id="A0A0C3JZB9"/>
<evidence type="ECO:0000256" key="1">
    <source>
        <dbReference type="SAM" id="MobiDB-lite"/>
    </source>
</evidence>
<reference evidence="2 3" key="1">
    <citation type="submission" date="2014-04" db="EMBL/GenBank/DDBJ databases">
        <authorList>
            <consortium name="DOE Joint Genome Institute"/>
            <person name="Kuo A."/>
            <person name="Kohler A."/>
            <person name="Costa M.D."/>
            <person name="Nagy L.G."/>
            <person name="Floudas D."/>
            <person name="Copeland A."/>
            <person name="Barry K.W."/>
            <person name="Cichocki N."/>
            <person name="Veneault-Fourrey C."/>
            <person name="LaButti K."/>
            <person name="Lindquist E.A."/>
            <person name="Lipzen A."/>
            <person name="Lundell T."/>
            <person name="Morin E."/>
            <person name="Murat C."/>
            <person name="Sun H."/>
            <person name="Tunlid A."/>
            <person name="Henrissat B."/>
            <person name="Grigoriev I.V."/>
            <person name="Hibbett D.S."/>
            <person name="Martin F."/>
            <person name="Nordberg H.P."/>
            <person name="Cantor M.N."/>
            <person name="Hua S.X."/>
        </authorList>
    </citation>
    <scope>NUCLEOTIDE SEQUENCE [LARGE SCALE GENOMIC DNA]</scope>
    <source>
        <strain evidence="2 3">Marx 270</strain>
    </source>
</reference>
<dbReference type="InParanoid" id="A0A0C3JZB9"/>
<reference evidence="3" key="2">
    <citation type="submission" date="2015-01" db="EMBL/GenBank/DDBJ databases">
        <title>Evolutionary Origins and Diversification of the Mycorrhizal Mutualists.</title>
        <authorList>
            <consortium name="DOE Joint Genome Institute"/>
            <consortium name="Mycorrhizal Genomics Consortium"/>
            <person name="Kohler A."/>
            <person name="Kuo A."/>
            <person name="Nagy L.G."/>
            <person name="Floudas D."/>
            <person name="Copeland A."/>
            <person name="Barry K.W."/>
            <person name="Cichocki N."/>
            <person name="Veneault-Fourrey C."/>
            <person name="LaButti K."/>
            <person name="Lindquist E.A."/>
            <person name="Lipzen A."/>
            <person name="Lundell T."/>
            <person name="Morin E."/>
            <person name="Murat C."/>
            <person name="Riley R."/>
            <person name="Ohm R."/>
            <person name="Sun H."/>
            <person name="Tunlid A."/>
            <person name="Henrissat B."/>
            <person name="Grigoriev I.V."/>
            <person name="Hibbett D.S."/>
            <person name="Martin F."/>
        </authorList>
    </citation>
    <scope>NUCLEOTIDE SEQUENCE [LARGE SCALE GENOMIC DNA]</scope>
    <source>
        <strain evidence="3">Marx 270</strain>
    </source>
</reference>
<gene>
    <name evidence="2" type="ORF">M404DRAFT_5824</name>
</gene>
<proteinExistence type="predicted"/>
<sequence>MPCGHPKKRPRTQNISGLRGQHHALSVNSDATSDDINDMTNEEPTYIAPSSNFGIEEGNNVLSDSESDADEEAKWSILEDEEFSQKLAEMVQQEEEGDPDWILDWLQRKRKKACKCEHMVP</sequence>
<organism evidence="2 3">
    <name type="scientific">Pisolithus tinctorius Marx 270</name>
    <dbReference type="NCBI Taxonomy" id="870435"/>
    <lineage>
        <taxon>Eukaryota</taxon>
        <taxon>Fungi</taxon>
        <taxon>Dikarya</taxon>
        <taxon>Basidiomycota</taxon>
        <taxon>Agaricomycotina</taxon>
        <taxon>Agaricomycetes</taxon>
        <taxon>Agaricomycetidae</taxon>
        <taxon>Boletales</taxon>
        <taxon>Sclerodermatineae</taxon>
        <taxon>Pisolithaceae</taxon>
        <taxon>Pisolithus</taxon>
    </lineage>
</organism>
<feature type="region of interest" description="Disordered" evidence="1">
    <location>
        <begin position="1"/>
        <end position="39"/>
    </location>
</feature>
<name>A0A0C3JZB9_PISTI</name>
<dbReference type="HOGENOM" id="CLU_2038973_0_0_1"/>
<keyword evidence="3" id="KW-1185">Reference proteome</keyword>
<dbReference type="EMBL" id="KN831944">
    <property type="protein sequence ID" value="KIO14503.1"/>
    <property type="molecule type" value="Genomic_DNA"/>
</dbReference>
<protein>
    <submittedName>
        <fullName evidence="2">Uncharacterized protein</fullName>
    </submittedName>
</protein>
<dbReference type="OrthoDB" id="2684301at2759"/>
<evidence type="ECO:0000313" key="2">
    <source>
        <dbReference type="EMBL" id="KIO14503.1"/>
    </source>
</evidence>